<gene>
    <name evidence="1" type="ORF">AVEN_149940_1</name>
</gene>
<comment type="caution">
    <text evidence="1">The sequence shown here is derived from an EMBL/GenBank/DDBJ whole genome shotgun (WGS) entry which is preliminary data.</text>
</comment>
<reference evidence="1 2" key="1">
    <citation type="journal article" date="2019" name="Sci. Rep.">
        <title>Orb-weaving spider Araneus ventricosus genome elucidates the spidroin gene catalogue.</title>
        <authorList>
            <person name="Kono N."/>
            <person name="Nakamura H."/>
            <person name="Ohtoshi R."/>
            <person name="Moran D.A.P."/>
            <person name="Shinohara A."/>
            <person name="Yoshida Y."/>
            <person name="Fujiwara M."/>
            <person name="Mori M."/>
            <person name="Tomita M."/>
            <person name="Arakawa K."/>
        </authorList>
    </citation>
    <scope>NUCLEOTIDE SEQUENCE [LARGE SCALE GENOMIC DNA]</scope>
</reference>
<sequence>MNIKLCIKLGIHGHIVPYHLERVAPKPVISAKIRWVLAGSGRNVWIFVQSRFPFGALGHETEIRSWVREARLAYKSENHKMEEVE</sequence>
<proteinExistence type="predicted"/>
<name>A0A4Y2LZK9_ARAVE</name>
<evidence type="ECO:0000313" key="1">
    <source>
        <dbReference type="EMBL" id="GBN20211.1"/>
    </source>
</evidence>
<dbReference type="Proteomes" id="UP000499080">
    <property type="component" value="Unassembled WGS sequence"/>
</dbReference>
<dbReference type="AlphaFoldDB" id="A0A4Y2LZK9"/>
<protein>
    <submittedName>
        <fullName evidence="1">Uncharacterized protein</fullName>
    </submittedName>
</protein>
<accession>A0A4Y2LZK9</accession>
<keyword evidence="2" id="KW-1185">Reference proteome</keyword>
<organism evidence="1 2">
    <name type="scientific">Araneus ventricosus</name>
    <name type="common">Orbweaver spider</name>
    <name type="synonym">Epeira ventricosa</name>
    <dbReference type="NCBI Taxonomy" id="182803"/>
    <lineage>
        <taxon>Eukaryota</taxon>
        <taxon>Metazoa</taxon>
        <taxon>Ecdysozoa</taxon>
        <taxon>Arthropoda</taxon>
        <taxon>Chelicerata</taxon>
        <taxon>Arachnida</taxon>
        <taxon>Araneae</taxon>
        <taxon>Araneomorphae</taxon>
        <taxon>Entelegynae</taxon>
        <taxon>Araneoidea</taxon>
        <taxon>Araneidae</taxon>
        <taxon>Araneus</taxon>
    </lineage>
</organism>
<dbReference type="EMBL" id="BGPR01006581">
    <property type="protein sequence ID" value="GBN20211.1"/>
    <property type="molecule type" value="Genomic_DNA"/>
</dbReference>
<evidence type="ECO:0000313" key="2">
    <source>
        <dbReference type="Proteomes" id="UP000499080"/>
    </source>
</evidence>